<name>S3BWK8_9BURK</name>
<feature type="transmembrane region" description="Helical" evidence="8">
    <location>
        <begin position="100"/>
        <end position="120"/>
    </location>
</feature>
<dbReference type="InterPro" id="IPR000515">
    <property type="entry name" value="MetI-like"/>
</dbReference>
<keyword evidence="2 8" id="KW-0813">Transport</keyword>
<feature type="transmembrane region" description="Helical" evidence="8">
    <location>
        <begin position="140"/>
        <end position="159"/>
    </location>
</feature>
<feature type="transmembrane region" description="Helical" evidence="8">
    <location>
        <begin position="392"/>
        <end position="413"/>
    </location>
</feature>
<dbReference type="InterPro" id="IPR035906">
    <property type="entry name" value="MetI-like_sf"/>
</dbReference>
<dbReference type="GO" id="GO:0055085">
    <property type="term" value="P:transmembrane transport"/>
    <property type="evidence" value="ECO:0007669"/>
    <property type="project" value="InterPro"/>
</dbReference>
<feature type="transmembrane region" description="Helical" evidence="8">
    <location>
        <begin position="66"/>
        <end position="88"/>
    </location>
</feature>
<reference evidence="10 11" key="1">
    <citation type="submission" date="2013-04" db="EMBL/GenBank/DDBJ databases">
        <title>The Genome Sequence of Sutterella wadsworthensis HGA0223.</title>
        <authorList>
            <consortium name="The Broad Institute Genomics Platform"/>
            <person name="Earl A."/>
            <person name="Ward D."/>
            <person name="Feldgarden M."/>
            <person name="Gevers D."/>
            <person name="Schmidt T.M."/>
            <person name="Dover J."/>
            <person name="Dai D."/>
            <person name="Walker B."/>
            <person name="Young S."/>
            <person name="Zeng Q."/>
            <person name="Gargeya S."/>
            <person name="Fitzgerald M."/>
            <person name="Haas B."/>
            <person name="Abouelleil A."/>
            <person name="Allen A.W."/>
            <person name="Alvarado L."/>
            <person name="Arachchi H.M."/>
            <person name="Berlin A.M."/>
            <person name="Chapman S.B."/>
            <person name="Gainer-Dewar J."/>
            <person name="Goldberg J."/>
            <person name="Griggs A."/>
            <person name="Gujja S."/>
            <person name="Hansen M."/>
            <person name="Howarth C."/>
            <person name="Imamovic A."/>
            <person name="Ireland A."/>
            <person name="Larimer J."/>
            <person name="McCowan C."/>
            <person name="Murphy C."/>
            <person name="Pearson M."/>
            <person name="Poon T.W."/>
            <person name="Priest M."/>
            <person name="Roberts A."/>
            <person name="Saif S."/>
            <person name="Shea T."/>
            <person name="Sisk P."/>
            <person name="Sykes S."/>
            <person name="Wortman J."/>
            <person name="Nusbaum C."/>
            <person name="Birren B."/>
        </authorList>
    </citation>
    <scope>NUCLEOTIDE SEQUENCE [LARGE SCALE GENOMIC DNA]</scope>
    <source>
        <strain evidence="10 11">HGA0223</strain>
    </source>
</reference>
<evidence type="ECO:0000313" key="10">
    <source>
        <dbReference type="EMBL" id="EPD98467.1"/>
    </source>
</evidence>
<evidence type="ECO:0000256" key="8">
    <source>
        <dbReference type="RuleBase" id="RU363032"/>
    </source>
</evidence>
<feature type="domain" description="ABC transmembrane type-1" evidence="9">
    <location>
        <begin position="355"/>
        <end position="546"/>
    </location>
</feature>
<dbReference type="Gene3D" id="1.10.3720.10">
    <property type="entry name" value="MetI-like"/>
    <property type="match status" value="2"/>
</dbReference>
<dbReference type="RefSeq" id="WP_016474931.1">
    <property type="nucleotide sequence ID" value="NZ_KE150480.1"/>
</dbReference>
<gene>
    <name evidence="10" type="ORF">HMPREF1476_01760</name>
</gene>
<keyword evidence="7 8" id="KW-0472">Membrane</keyword>
<proteinExistence type="inferred from homology"/>
<evidence type="ECO:0000256" key="3">
    <source>
        <dbReference type="ARBA" id="ARBA00022475"/>
    </source>
</evidence>
<feature type="transmembrane region" description="Helical" evidence="8">
    <location>
        <begin position="478"/>
        <end position="504"/>
    </location>
</feature>
<dbReference type="CDD" id="cd06261">
    <property type="entry name" value="TM_PBP2"/>
    <property type="match status" value="2"/>
</dbReference>
<comment type="subcellular location">
    <subcellularLocation>
        <location evidence="1">Cell inner membrane</location>
        <topology evidence="1">Multi-pass membrane protein</topology>
    </subcellularLocation>
    <subcellularLocation>
        <location evidence="8">Cell membrane</location>
        <topology evidence="8">Multi-pass membrane protein</topology>
    </subcellularLocation>
</comment>
<evidence type="ECO:0000256" key="1">
    <source>
        <dbReference type="ARBA" id="ARBA00004429"/>
    </source>
</evidence>
<feature type="transmembrane region" description="Helical" evidence="8">
    <location>
        <begin position="299"/>
        <end position="324"/>
    </location>
</feature>
<comment type="similarity">
    <text evidence="8">Belongs to the binding-protein-dependent transport system permease family.</text>
</comment>
<feature type="domain" description="ABC transmembrane type-1" evidence="9">
    <location>
        <begin position="62"/>
        <end position="267"/>
    </location>
</feature>
<evidence type="ECO:0000256" key="2">
    <source>
        <dbReference type="ARBA" id="ARBA00022448"/>
    </source>
</evidence>
<feature type="transmembrane region" description="Helical" evidence="8">
    <location>
        <begin position="192"/>
        <end position="210"/>
    </location>
</feature>
<dbReference type="Pfam" id="PF00528">
    <property type="entry name" value="BPD_transp_1"/>
    <property type="match status" value="2"/>
</dbReference>
<dbReference type="STRING" id="1203554.HMPREF1476_01760"/>
<organism evidence="10 11">
    <name type="scientific">Sutterella wadsworthensis HGA0223</name>
    <dbReference type="NCBI Taxonomy" id="1203554"/>
    <lineage>
        <taxon>Bacteria</taxon>
        <taxon>Pseudomonadati</taxon>
        <taxon>Pseudomonadota</taxon>
        <taxon>Betaproteobacteria</taxon>
        <taxon>Burkholderiales</taxon>
        <taxon>Sutterellaceae</taxon>
        <taxon>Sutterella</taxon>
    </lineage>
</organism>
<dbReference type="eggNOG" id="COG1178">
    <property type="taxonomic scope" value="Bacteria"/>
</dbReference>
<dbReference type="HOGENOM" id="CLU_021838_2_0_4"/>
<accession>S3BWK8</accession>
<keyword evidence="4" id="KW-0997">Cell inner membrane</keyword>
<keyword evidence="11" id="KW-1185">Reference proteome</keyword>
<dbReference type="AlphaFoldDB" id="S3BWK8"/>
<dbReference type="Proteomes" id="UP000014400">
    <property type="component" value="Unassembled WGS sequence"/>
</dbReference>
<feature type="transmembrane region" description="Helical" evidence="8">
    <location>
        <begin position="12"/>
        <end position="36"/>
    </location>
</feature>
<keyword evidence="5 8" id="KW-0812">Transmembrane</keyword>
<dbReference type="PROSITE" id="PS50928">
    <property type="entry name" value="ABC_TM1"/>
    <property type="match status" value="2"/>
</dbReference>
<feature type="transmembrane region" description="Helical" evidence="8">
    <location>
        <begin position="419"/>
        <end position="442"/>
    </location>
</feature>
<evidence type="ECO:0000313" key="11">
    <source>
        <dbReference type="Proteomes" id="UP000014400"/>
    </source>
</evidence>
<sequence length="559" mass="60410">MHPSASAGVRLSAIVALAALVIFIVCPLGSIFITSFTGSENESLLVQHALDAALASENVETVVNSIVLAGFVVVLTTVMATPLALLLSRTSWGQSHWLDIALLIPFMTPPYIGAMGWILFMQKRGLLEQLLPPAGAVTPAFFSLGGLVFVMSLHALPFMTTIMKNALIRVPGNLEEAAAVSGAGFSKRLKQVLLPLVTGNYAIAMLLVFVKTLAEYGTPSTLGRRIGFDVFTTKIHAYATTAPVNFGAAATLSLILITICMAMWMLQSWITANRSFRLVGAKGARPAFWKLSGWPRRAAALYIGIVLVLAVGVPWFSVIATSLIKIRGYGLALGNFTLMHYVELFTENPKGLDAFVTSLMLALSVGLIASFLGTVIVWLIRHSGRMGRLLEGIGLLPEMLPSIVMAIGLMLFWNQIYTWIPLYNTMGFMVLVYVILFLPYAIQYTTSAWMQVSPSLREAGSVCGGSPFFVLTRITLPLIAVGIVQGFIMIFIIVLRELVAASLISPPDVLVISTFIVNEFEQGSASVAMAMALICVLVSALMLFALRMLLSRMKHISAV</sequence>
<dbReference type="SUPFAM" id="SSF161098">
    <property type="entry name" value="MetI-like"/>
    <property type="match status" value="2"/>
</dbReference>
<keyword evidence="6 8" id="KW-1133">Transmembrane helix</keyword>
<keyword evidence="3" id="KW-1003">Cell membrane</keyword>
<dbReference type="PANTHER" id="PTHR43357">
    <property type="entry name" value="INNER MEMBRANE ABC TRANSPORTER PERMEASE PROTEIN YDCV"/>
    <property type="match status" value="1"/>
</dbReference>
<dbReference type="PANTHER" id="PTHR43357:SF3">
    <property type="entry name" value="FE(3+)-TRANSPORT SYSTEM PERMEASE PROTEIN FBPB 2"/>
    <property type="match status" value="1"/>
</dbReference>
<dbReference type="GO" id="GO:0005886">
    <property type="term" value="C:plasma membrane"/>
    <property type="evidence" value="ECO:0007669"/>
    <property type="project" value="UniProtKB-SubCell"/>
</dbReference>
<feature type="transmembrane region" description="Helical" evidence="8">
    <location>
        <begin position="524"/>
        <end position="546"/>
    </location>
</feature>
<evidence type="ECO:0000256" key="5">
    <source>
        <dbReference type="ARBA" id="ARBA00022692"/>
    </source>
</evidence>
<evidence type="ECO:0000256" key="6">
    <source>
        <dbReference type="ARBA" id="ARBA00022989"/>
    </source>
</evidence>
<comment type="caution">
    <text evidence="10">The sequence shown here is derived from an EMBL/GenBank/DDBJ whole genome shotgun (WGS) entry which is preliminary data.</text>
</comment>
<feature type="transmembrane region" description="Helical" evidence="8">
    <location>
        <begin position="246"/>
        <end position="266"/>
    </location>
</feature>
<dbReference type="PATRIC" id="fig|1203554.3.peg.1843"/>
<feature type="transmembrane region" description="Helical" evidence="8">
    <location>
        <begin position="354"/>
        <end position="380"/>
    </location>
</feature>
<dbReference type="EMBL" id="ATCF01000024">
    <property type="protein sequence ID" value="EPD98467.1"/>
    <property type="molecule type" value="Genomic_DNA"/>
</dbReference>
<evidence type="ECO:0000256" key="7">
    <source>
        <dbReference type="ARBA" id="ARBA00023136"/>
    </source>
</evidence>
<evidence type="ECO:0000256" key="4">
    <source>
        <dbReference type="ARBA" id="ARBA00022519"/>
    </source>
</evidence>
<protein>
    <recommendedName>
        <fullName evidence="9">ABC transmembrane type-1 domain-containing protein</fullName>
    </recommendedName>
</protein>
<evidence type="ECO:0000259" key="9">
    <source>
        <dbReference type="PROSITE" id="PS50928"/>
    </source>
</evidence>